<protein>
    <recommendedName>
        <fullName evidence="2">Zinc ribbon domain-containing protein</fullName>
    </recommendedName>
</protein>
<organism evidence="1">
    <name type="scientific">Candidatus Methanomethylicus mesodigestus</name>
    <dbReference type="NCBI Taxonomy" id="1867258"/>
    <lineage>
        <taxon>Archaea</taxon>
        <taxon>Thermoproteota</taxon>
        <taxon>Methanosuratincolia</taxon>
        <taxon>Candidatus Methanomethylicales</taxon>
        <taxon>Candidatus Methanomethylicaceae</taxon>
        <taxon>Candidatus Methanomethylicus</taxon>
    </lineage>
</organism>
<dbReference type="AlphaFoldDB" id="A0A7C3J4C6"/>
<gene>
    <name evidence="1" type="ORF">ENS19_04860</name>
</gene>
<name>A0A7C3J4C6_9CREN</name>
<evidence type="ECO:0008006" key="2">
    <source>
        <dbReference type="Google" id="ProtNLM"/>
    </source>
</evidence>
<accession>A0A7C3J4C6</accession>
<reference evidence="1" key="1">
    <citation type="journal article" date="2020" name="mSystems">
        <title>Genome- and Community-Level Interaction Insights into Carbon Utilization and Element Cycling Functions of Hydrothermarchaeota in Hydrothermal Sediment.</title>
        <authorList>
            <person name="Zhou Z."/>
            <person name="Liu Y."/>
            <person name="Xu W."/>
            <person name="Pan J."/>
            <person name="Luo Z.H."/>
            <person name="Li M."/>
        </authorList>
    </citation>
    <scope>NUCLEOTIDE SEQUENCE [LARGE SCALE GENOMIC DNA]</scope>
    <source>
        <strain evidence="1">SpSt-468</strain>
    </source>
</reference>
<comment type="caution">
    <text evidence="1">The sequence shown here is derived from an EMBL/GenBank/DDBJ whole genome shotgun (WGS) entry which is preliminary data.</text>
</comment>
<evidence type="ECO:0000313" key="1">
    <source>
        <dbReference type="EMBL" id="HFK20597.1"/>
    </source>
</evidence>
<dbReference type="Gene3D" id="2.60.40.640">
    <property type="match status" value="1"/>
</dbReference>
<dbReference type="EMBL" id="DSTX01000007">
    <property type="protein sequence ID" value="HFK20597.1"/>
    <property type="molecule type" value="Genomic_DNA"/>
</dbReference>
<proteinExistence type="predicted"/>
<dbReference type="Gene3D" id="2.20.28.30">
    <property type="entry name" value="RNA polymerase ii, chain L"/>
    <property type="match status" value="1"/>
</dbReference>
<dbReference type="InterPro" id="IPR014752">
    <property type="entry name" value="Arrestin-like_C"/>
</dbReference>
<sequence>MPLFKTFAAPNAVVTFTPSKSEYGLGGTIEGTIAISSQEDFECQEVIAEVVGIERVKGRLLDLGGSVLTRIYSPVGPREVRPDLPQTELLMFKKIVRVAGPTRIRASSKIDFPVSVQLPGNMGPSYQGAREDGSWMERSWVVKAVVAVAGRPDIGTAARISVVASAPPPKPAIPSGTAGAAAGGLAADSKSGAVSVAKSEEADAPLPTECPKCGAPIRITQEDIFYTCKYCGNSIALSTRDRIKKHSMLVNRLFTQQVVDVARKYMDKGILRVGVAKDAIITEVKLRYLPFWVFPVDATTSFRGTIGGSGAPPIVGRGGNSKAELAGKLIVLGADMYMRSQGRDFRAADRGRYVPPRTVAQTFSNHYIWPILARGAMISEVKFYDVPVDQKIPFDLGKVPSEADFLNSEYSEDDAKSRVRAEVEAKERQIAASRVQVLETVTSNITIGEGELIHAPVWFVYYMLKGESYVIAVDGSMGKVLGGGRPLIKLR</sequence>